<dbReference type="InterPro" id="IPR038136">
    <property type="entry name" value="CofD-like_dom_sf"/>
</dbReference>
<dbReference type="GO" id="GO:0005737">
    <property type="term" value="C:cytoplasm"/>
    <property type="evidence" value="ECO:0007669"/>
    <property type="project" value="UniProtKB-SubCell"/>
</dbReference>
<dbReference type="STRING" id="908337.HMPREF9257_0171"/>
<keyword evidence="1 2" id="KW-0963">Cytoplasm</keyword>
<dbReference type="RefSeq" id="WP_006417871.1">
    <property type="nucleotide sequence ID" value="NZ_AENN01000006.1"/>
</dbReference>
<dbReference type="eggNOG" id="COG0391">
    <property type="taxonomic scope" value="Bacteria"/>
</dbReference>
<name>E4KMV8_9LACT</name>
<dbReference type="GO" id="GO:0008360">
    <property type="term" value="P:regulation of cell shape"/>
    <property type="evidence" value="ECO:0007669"/>
    <property type="project" value="UniProtKB-UniRule"/>
</dbReference>
<reference evidence="3 4" key="1">
    <citation type="submission" date="2010-10" db="EMBL/GenBank/DDBJ databases">
        <authorList>
            <person name="Durkin A.S."/>
            <person name="Madupu R."/>
            <person name="Torralba M."/>
            <person name="Gillis M."/>
            <person name="Methe B."/>
            <person name="Sutton G."/>
            <person name="Nelson K.E."/>
        </authorList>
    </citation>
    <scope>NUCLEOTIDE SEQUENCE [LARGE SCALE GENOMIC DNA]</scope>
    <source>
        <strain evidence="3 4">ACS-139-V-Col8</strain>
    </source>
</reference>
<comment type="similarity">
    <text evidence="2">Belongs to the gluconeogenesis factor family.</text>
</comment>
<gene>
    <name evidence="3" type="ORF">HMPREF9257_0171</name>
</gene>
<evidence type="ECO:0000313" key="3">
    <source>
        <dbReference type="EMBL" id="EFR31739.1"/>
    </source>
</evidence>
<dbReference type="CDD" id="cd07187">
    <property type="entry name" value="YvcK_like"/>
    <property type="match status" value="1"/>
</dbReference>
<comment type="function">
    <text evidence="2">Required for morphogenesis under gluconeogenic growth conditions.</text>
</comment>
<sequence>MSENAPRYKVAVIGGGTGLPVILRGLKALDASITAVVTVADDGGSSGIIRDYINVVPPGDIRNCMTALADMDETFLEMFQYRFDTEDAFLAGHAIGNLIIAALKEMKGSLSGSIELLSKWMNIRGQVLPAAEEPLVLNALFEDGSIAVGESSIAKHRKKIQHVDLTTMDGEPARLASPKVVEAIMDADMVVLGPGSLYTSILPNLMIDEIGQAVNETQAQVVYICNIMTQLGETENFSDANHVEVLHEHLKKNFIDTVLVNISQVPQDYIENQPNEEYLLQVRHDFNGLRQQGCRVISSEFLSMKDGGAYHDTEKVVEELRHILETSKFYMREVNKSKA</sequence>
<dbReference type="HAMAP" id="MF_00973">
    <property type="entry name" value="Gluconeogen_factor"/>
    <property type="match status" value="1"/>
</dbReference>
<accession>E4KMV8</accession>
<dbReference type="AlphaFoldDB" id="E4KMV8"/>
<dbReference type="OrthoDB" id="9783842at2"/>
<dbReference type="InterPro" id="IPR002882">
    <property type="entry name" value="CofD"/>
</dbReference>
<evidence type="ECO:0000313" key="4">
    <source>
        <dbReference type="Proteomes" id="UP000005990"/>
    </source>
</evidence>
<keyword evidence="4" id="KW-1185">Reference proteome</keyword>
<dbReference type="InterPro" id="IPR010119">
    <property type="entry name" value="Gluconeogen_factor"/>
</dbReference>
<dbReference type="Gene3D" id="3.40.50.10680">
    <property type="entry name" value="CofD-like domains"/>
    <property type="match status" value="1"/>
</dbReference>
<dbReference type="NCBIfam" id="TIGR01826">
    <property type="entry name" value="CofD_related"/>
    <property type="match status" value="1"/>
</dbReference>
<organism evidence="3 4">
    <name type="scientific">Eremococcus coleocola ACS-139-V-Col8</name>
    <dbReference type="NCBI Taxonomy" id="908337"/>
    <lineage>
        <taxon>Bacteria</taxon>
        <taxon>Bacillati</taxon>
        <taxon>Bacillota</taxon>
        <taxon>Bacilli</taxon>
        <taxon>Lactobacillales</taxon>
        <taxon>Aerococcaceae</taxon>
        <taxon>Eremococcus</taxon>
    </lineage>
</organism>
<proteinExistence type="inferred from homology"/>
<protein>
    <recommendedName>
        <fullName evidence="2">Putative gluconeogenesis factor</fullName>
    </recommendedName>
</protein>
<dbReference type="PANTHER" id="PTHR30135">
    <property type="entry name" value="UNCHARACTERIZED PROTEIN YVCK-RELATED"/>
    <property type="match status" value="1"/>
</dbReference>
<comment type="caution">
    <text evidence="3">The sequence shown here is derived from an EMBL/GenBank/DDBJ whole genome shotgun (WGS) entry which is preliminary data.</text>
</comment>
<evidence type="ECO:0000256" key="2">
    <source>
        <dbReference type="HAMAP-Rule" id="MF_00973"/>
    </source>
</evidence>
<dbReference type="GO" id="GO:0043743">
    <property type="term" value="F:LPPG:FO 2-phospho-L-lactate transferase activity"/>
    <property type="evidence" value="ECO:0007669"/>
    <property type="project" value="InterPro"/>
</dbReference>
<dbReference type="Proteomes" id="UP000005990">
    <property type="component" value="Unassembled WGS sequence"/>
</dbReference>
<dbReference type="Pfam" id="PF01933">
    <property type="entry name" value="CofD"/>
    <property type="match status" value="1"/>
</dbReference>
<dbReference type="PANTHER" id="PTHR30135:SF3">
    <property type="entry name" value="GLUCONEOGENESIS FACTOR-RELATED"/>
    <property type="match status" value="1"/>
</dbReference>
<evidence type="ECO:0000256" key="1">
    <source>
        <dbReference type="ARBA" id="ARBA00022490"/>
    </source>
</evidence>
<dbReference type="EMBL" id="AENN01000006">
    <property type="protein sequence ID" value="EFR31739.1"/>
    <property type="molecule type" value="Genomic_DNA"/>
</dbReference>
<comment type="subcellular location">
    <subcellularLocation>
        <location evidence="2">Cytoplasm</location>
    </subcellularLocation>
</comment>
<dbReference type="SUPFAM" id="SSF142338">
    <property type="entry name" value="CofD-like"/>
    <property type="match status" value="1"/>
</dbReference>